<dbReference type="InterPro" id="IPR041419">
    <property type="entry name" value="TnsE_C"/>
</dbReference>
<dbReference type="Pfam" id="PF18623">
    <property type="entry name" value="TnsE_C"/>
    <property type="match status" value="1"/>
</dbReference>
<evidence type="ECO:0000313" key="3">
    <source>
        <dbReference type="Proteomes" id="UP000523087"/>
    </source>
</evidence>
<organism evidence="2 3">
    <name type="scientific">Thermaerobacillus caldiproteolyticus</name>
    <dbReference type="NCBI Taxonomy" id="247480"/>
    <lineage>
        <taxon>Bacteria</taxon>
        <taxon>Bacillati</taxon>
        <taxon>Bacillota</taxon>
        <taxon>Bacilli</taxon>
        <taxon>Bacillales</taxon>
        <taxon>Anoxybacillaceae</taxon>
        <taxon>Thermaerobacillus</taxon>
    </lineage>
</organism>
<keyword evidence="3" id="KW-1185">Reference proteome</keyword>
<evidence type="ECO:0000313" key="2">
    <source>
        <dbReference type="EMBL" id="MBA2876283.1"/>
    </source>
</evidence>
<dbReference type="RefSeq" id="WP_181557007.1">
    <property type="nucleotide sequence ID" value="NZ_JACDUT010000011.1"/>
</dbReference>
<feature type="domain" description="TnsE C-terminal" evidence="1">
    <location>
        <begin position="390"/>
        <end position="506"/>
    </location>
</feature>
<dbReference type="EMBL" id="JACDUT010000011">
    <property type="protein sequence ID" value="MBA2876283.1"/>
    <property type="molecule type" value="Genomic_DNA"/>
</dbReference>
<evidence type="ECO:0000259" key="1">
    <source>
        <dbReference type="Pfam" id="PF18623"/>
    </source>
</evidence>
<dbReference type="Proteomes" id="UP000523087">
    <property type="component" value="Unassembled WGS sequence"/>
</dbReference>
<comment type="caution">
    <text evidence="2">The sequence shown here is derived from an EMBL/GenBank/DDBJ whole genome shotgun (WGS) entry which is preliminary data.</text>
</comment>
<dbReference type="AlphaFoldDB" id="A0A7V9Z981"/>
<accession>A0A7V9Z981</accession>
<protein>
    <recommendedName>
        <fullName evidence="1">TnsE C-terminal domain-containing protein</fullName>
    </recommendedName>
</protein>
<name>A0A7V9Z981_9BACL</name>
<proteinExistence type="predicted"/>
<reference evidence="2 3" key="1">
    <citation type="submission" date="2020-07" db="EMBL/GenBank/DDBJ databases">
        <title>Genomic Encyclopedia of Type Strains, Phase IV (KMG-IV): sequencing the most valuable type-strain genomes for metagenomic binning, comparative biology and taxonomic classification.</title>
        <authorList>
            <person name="Goeker M."/>
        </authorList>
    </citation>
    <scope>NUCLEOTIDE SEQUENCE [LARGE SCALE GENOMIC DNA]</scope>
    <source>
        <strain evidence="2 3">DSM 15730</strain>
    </source>
</reference>
<gene>
    <name evidence="2" type="ORF">HNR31_003078</name>
</gene>
<sequence>MVKIRPWPFNQQQVVSLHWFGNVKQGKDQQWYLQAAFKESKKCQILELPIGAFPLLRLGQFYRDGLPLSTQKAGSYNQVMIEDLGKGKTTKAIDACKKFGYFLYKMPELIHQHVWSFSSNGITYYVSHAELIRALYVKYKLLANALLRPNGLDFLINNVHYLNSQTVFIELAHEIPSTIVTNEFVHYMAWLYLNDEIKKSFCSVQTNAYSYAANQNVSYGIPLEMAVPSIQNTRIAYRGIQQQNEVLILELLGIDNITLPVFQIQYSHKSIKRNVYTNAPKKTRISQKNGDTEYVLNEKNGKRSKEDTHQLVIEQEPTQFAFRHSVVIKRISKQAQKVNKGNAYISNKGRGGATQQQIVGVDESIFGGTVAPIEFRTLEIADSIANYGLEQFFEMIQRLSKSYPHLSVSVNVVFLPLGRKFSRLPDGRRRVCAVARIVNQGKVSYIIEVAVPDNRSISTLIIPSVGSLYKDESHIQKLLRNLVYNSGSWSNSFLQMIRHTKVKHIQETPQNWAQRLSRYL</sequence>